<name>A0ABR0PA32_GOSAR</name>
<evidence type="ECO:0000313" key="1">
    <source>
        <dbReference type="EMBL" id="KAK5818134.1"/>
    </source>
</evidence>
<protein>
    <submittedName>
        <fullName evidence="1">Uncharacterized protein</fullName>
    </submittedName>
</protein>
<dbReference type="EMBL" id="JARKNE010000007">
    <property type="protein sequence ID" value="KAK5818134.1"/>
    <property type="molecule type" value="Genomic_DNA"/>
</dbReference>
<dbReference type="Proteomes" id="UP001358586">
    <property type="component" value="Chromosome 7"/>
</dbReference>
<organism evidence="1 2">
    <name type="scientific">Gossypium arboreum</name>
    <name type="common">Tree cotton</name>
    <name type="synonym">Gossypium nanking</name>
    <dbReference type="NCBI Taxonomy" id="29729"/>
    <lineage>
        <taxon>Eukaryota</taxon>
        <taxon>Viridiplantae</taxon>
        <taxon>Streptophyta</taxon>
        <taxon>Embryophyta</taxon>
        <taxon>Tracheophyta</taxon>
        <taxon>Spermatophyta</taxon>
        <taxon>Magnoliopsida</taxon>
        <taxon>eudicotyledons</taxon>
        <taxon>Gunneridae</taxon>
        <taxon>Pentapetalae</taxon>
        <taxon>rosids</taxon>
        <taxon>malvids</taxon>
        <taxon>Malvales</taxon>
        <taxon>Malvaceae</taxon>
        <taxon>Malvoideae</taxon>
        <taxon>Gossypium</taxon>
    </lineage>
</organism>
<accession>A0ABR0PA32</accession>
<gene>
    <name evidence="1" type="ORF">PVK06_023065</name>
</gene>
<proteinExistence type="predicted"/>
<sequence>MGGGLEAGRWLFGLLCFMQQCENGRNKEKLTVDIYSGSLLDNLVSKKQVAEIGAVKVALEVFLAMNWKTYEYLFIEIGSLIVFLWCVNKVLRPWSLQTIFAEIEITMFKVGTVVFSLADKNGNDMTFSLAMVGVNRVQMFKAWW</sequence>
<evidence type="ECO:0000313" key="2">
    <source>
        <dbReference type="Proteomes" id="UP001358586"/>
    </source>
</evidence>
<reference evidence="1 2" key="1">
    <citation type="submission" date="2023-03" db="EMBL/GenBank/DDBJ databases">
        <title>WGS of Gossypium arboreum.</title>
        <authorList>
            <person name="Yu D."/>
        </authorList>
    </citation>
    <scope>NUCLEOTIDE SEQUENCE [LARGE SCALE GENOMIC DNA]</scope>
    <source>
        <tissue evidence="1">Leaf</tissue>
    </source>
</reference>
<comment type="caution">
    <text evidence="1">The sequence shown here is derived from an EMBL/GenBank/DDBJ whole genome shotgun (WGS) entry which is preliminary data.</text>
</comment>
<keyword evidence="2" id="KW-1185">Reference proteome</keyword>